<dbReference type="Pfam" id="PF21858">
    <property type="entry name" value="DUF6914"/>
    <property type="match status" value="1"/>
</dbReference>
<sequence length="195" mass="21901">MPSNKDRVYIALYARGGSAKMPGKEDTHATSMSCHTIPANNQFSYHWALIIGPKVEIDKSGAMVEGTRYHAKERFQGWVFDEQTINLQPTNALLVRVMIGKIERKDRAVDIIRKTPIKPGELGWNCVIWVKEALTALQADGKALGTSNVDWNAVRDAAIWYIEKKKAEHRFDGKGNYDSSKAPTWDLLEGRETIG</sequence>
<comment type="caution">
    <text evidence="1">The sequence shown here is derived from an EMBL/GenBank/DDBJ whole genome shotgun (WGS) entry which is preliminary data.</text>
</comment>
<accession>A0A8T9BGL8</accession>
<keyword evidence="2" id="KW-1185">Reference proteome</keyword>
<dbReference type="InterPro" id="IPR054208">
    <property type="entry name" value="DUF6914"/>
</dbReference>
<gene>
    <name evidence="1" type="ORF">LARI1_G005239</name>
</gene>
<dbReference type="AlphaFoldDB" id="A0A8T9BGL8"/>
<evidence type="ECO:0000313" key="1">
    <source>
        <dbReference type="EMBL" id="TVY17609.1"/>
    </source>
</evidence>
<organism evidence="1 2">
    <name type="scientific">Lachnellula arida</name>
    <dbReference type="NCBI Taxonomy" id="1316785"/>
    <lineage>
        <taxon>Eukaryota</taxon>
        <taxon>Fungi</taxon>
        <taxon>Dikarya</taxon>
        <taxon>Ascomycota</taxon>
        <taxon>Pezizomycotina</taxon>
        <taxon>Leotiomycetes</taxon>
        <taxon>Helotiales</taxon>
        <taxon>Lachnaceae</taxon>
        <taxon>Lachnellula</taxon>
    </lineage>
</organism>
<evidence type="ECO:0000313" key="2">
    <source>
        <dbReference type="Proteomes" id="UP000469559"/>
    </source>
</evidence>
<dbReference type="Proteomes" id="UP000469559">
    <property type="component" value="Unassembled WGS sequence"/>
</dbReference>
<name>A0A8T9BGL8_9HELO</name>
<reference evidence="1 2" key="1">
    <citation type="submission" date="2018-05" db="EMBL/GenBank/DDBJ databases">
        <title>Whole genome sequencing for identification of molecular markers to develop diagnostic detection tools for the regulated plant pathogen Lachnellula willkommii.</title>
        <authorList>
            <person name="Giroux E."/>
            <person name="Bilodeau G."/>
        </authorList>
    </citation>
    <scope>NUCLEOTIDE SEQUENCE [LARGE SCALE GENOMIC DNA]</scope>
    <source>
        <strain evidence="1 2">CBS 203.66</strain>
    </source>
</reference>
<dbReference type="OrthoDB" id="2679825at2759"/>
<dbReference type="EMBL" id="QGMF01000238">
    <property type="protein sequence ID" value="TVY17609.1"/>
    <property type="molecule type" value="Genomic_DNA"/>
</dbReference>
<proteinExistence type="predicted"/>
<protein>
    <submittedName>
        <fullName evidence="1">Uncharacterized protein</fullName>
    </submittedName>
</protein>